<sequence>MAMDSIRIIYEHLRRIATLKEETRIDPFLHSNGSDGTVPWRLVTLIREHCDEFNVIVPHRAFSAATLTALGTNSIIIHPMGMLGPTDPTVRNEYNPLNPGNPNELLGIRVEDVTAFISLIKDDVGIHHEDELVQAFNVLANKVHPLALGNVRCFHSQSRMLAKKLLCLHPEFR</sequence>
<dbReference type="EMBL" id="PQXF01000007">
    <property type="protein sequence ID" value="PXF61180.1"/>
    <property type="molecule type" value="Genomic_DNA"/>
</dbReference>
<organism evidence="1 2">
    <name type="scientific">Candidatus Methanogaster sp</name>
    <dbReference type="NCBI Taxonomy" id="3386292"/>
    <lineage>
        <taxon>Archaea</taxon>
        <taxon>Methanobacteriati</taxon>
        <taxon>Methanobacteriota</taxon>
        <taxon>Stenosarchaea group</taxon>
        <taxon>Methanomicrobia</taxon>
        <taxon>Methanosarcinales</taxon>
        <taxon>ANME-2 cluster</taxon>
        <taxon>Candidatus Methanogasteraceae</taxon>
        <taxon>Candidatus Methanogaster</taxon>
    </lineage>
</organism>
<protein>
    <submittedName>
        <fullName evidence="1">Uncharacterized protein</fullName>
    </submittedName>
</protein>
<dbReference type="Proteomes" id="UP000248329">
    <property type="component" value="Unassembled WGS sequence"/>
</dbReference>
<comment type="caution">
    <text evidence="1">The sequence shown here is derived from an EMBL/GenBank/DDBJ whole genome shotgun (WGS) entry which is preliminary data.</text>
</comment>
<accession>A0AC61L3U1</accession>
<evidence type="ECO:0000313" key="1">
    <source>
        <dbReference type="EMBL" id="PXF61180.1"/>
    </source>
</evidence>
<name>A0AC61L3U1_9EURY</name>
<evidence type="ECO:0000313" key="2">
    <source>
        <dbReference type="Proteomes" id="UP000248329"/>
    </source>
</evidence>
<gene>
    <name evidence="1" type="ORF">C4B59_05380</name>
</gene>
<reference evidence="1" key="1">
    <citation type="submission" date="2018-01" db="EMBL/GenBank/DDBJ databases">
        <authorList>
            <person name="Krukenberg V."/>
        </authorList>
    </citation>
    <scope>NUCLEOTIDE SEQUENCE</scope>
    <source>
        <strain evidence="1">E20ANME2</strain>
    </source>
</reference>
<proteinExistence type="predicted"/>